<evidence type="ECO:0000256" key="4">
    <source>
        <dbReference type="ARBA" id="ARBA00022692"/>
    </source>
</evidence>
<keyword evidence="8" id="KW-0175">Coiled coil</keyword>
<keyword evidence="6 9" id="KW-1133">Transmembrane helix</keyword>
<dbReference type="Proteomes" id="UP001146793">
    <property type="component" value="Unassembled WGS sequence"/>
</dbReference>
<evidence type="ECO:0000256" key="5">
    <source>
        <dbReference type="ARBA" id="ARBA00022824"/>
    </source>
</evidence>
<dbReference type="AlphaFoldDB" id="A0AAV7YQR8"/>
<feature type="transmembrane region" description="Helical" evidence="9">
    <location>
        <begin position="266"/>
        <end position="286"/>
    </location>
</feature>
<evidence type="ECO:0000313" key="10">
    <source>
        <dbReference type="EMBL" id="KAJ3430300.1"/>
    </source>
</evidence>
<comment type="caution">
    <text evidence="10">The sequence shown here is derived from an EMBL/GenBank/DDBJ whole genome shotgun (WGS) entry which is preliminary data.</text>
</comment>
<evidence type="ECO:0000256" key="2">
    <source>
        <dbReference type="ARBA" id="ARBA00004687"/>
    </source>
</evidence>
<keyword evidence="7 9" id="KW-0472">Membrane</keyword>
<dbReference type="EMBL" id="JANTQA010000051">
    <property type="protein sequence ID" value="KAJ3430300.1"/>
    <property type="molecule type" value="Genomic_DNA"/>
</dbReference>
<accession>A0AAV7YQR8</accession>
<evidence type="ECO:0000256" key="9">
    <source>
        <dbReference type="SAM" id="Phobius"/>
    </source>
</evidence>
<name>A0AAV7YQR8_9EUKA</name>
<comment type="pathway">
    <text evidence="2">Glycolipid biosynthesis; glycosylphosphatidylinositol-anchor biosynthesis.</text>
</comment>
<dbReference type="GO" id="GO:0005789">
    <property type="term" value="C:endoplasmic reticulum membrane"/>
    <property type="evidence" value="ECO:0007669"/>
    <property type="project" value="UniProtKB-SubCell"/>
</dbReference>
<gene>
    <name evidence="10" type="ORF">M0812_23303</name>
</gene>
<proteinExistence type="predicted"/>
<dbReference type="GO" id="GO:0006506">
    <property type="term" value="P:GPI anchor biosynthetic process"/>
    <property type="evidence" value="ECO:0007669"/>
    <property type="project" value="UniProtKB-KW"/>
</dbReference>
<sequence length="294" mass="34143">METNFDKLLEVELTKIKELAIKEGNLSLALEQLYGLEKQTISITTVLVLVWFNKTLEIWKSPLLPIIIFFTNAIIYITLPYYYKIKKFNFKSLRNNSLGLLVPVVSVPIIYFFLVGFGSSLFGKFKHNLMLSILIASLSITPMSATFGFENLQGWKRCIKCFFLFERSEELKQKKKQMQKQKKQMQGDLKKTTSPKLITKNKIMAKENKRKKIKYVRNEIGINLEKVVSVCWLSTLVGCWVGAIPIPLDWGEQWQNWPFTCYFGSLFGYSLGLLLFLIVKLFSLVFRNTKKKQD</sequence>
<evidence type="ECO:0000256" key="3">
    <source>
        <dbReference type="ARBA" id="ARBA00022502"/>
    </source>
</evidence>
<feature type="transmembrane region" description="Helical" evidence="9">
    <location>
        <begin position="129"/>
        <end position="149"/>
    </location>
</feature>
<feature type="transmembrane region" description="Helical" evidence="9">
    <location>
        <begin position="63"/>
        <end position="83"/>
    </location>
</feature>
<feature type="transmembrane region" description="Helical" evidence="9">
    <location>
        <begin position="95"/>
        <end position="117"/>
    </location>
</feature>
<dbReference type="Pfam" id="PF06699">
    <property type="entry name" value="PIG-F"/>
    <property type="match status" value="2"/>
</dbReference>
<evidence type="ECO:0000256" key="8">
    <source>
        <dbReference type="SAM" id="Coils"/>
    </source>
</evidence>
<evidence type="ECO:0000256" key="6">
    <source>
        <dbReference type="ARBA" id="ARBA00022989"/>
    </source>
</evidence>
<dbReference type="InterPro" id="IPR009580">
    <property type="entry name" value="GPI_biosynthesis_protein_Pig-F"/>
</dbReference>
<keyword evidence="4 9" id="KW-0812">Transmembrane</keyword>
<feature type="coiled-coil region" evidence="8">
    <location>
        <begin position="164"/>
        <end position="191"/>
    </location>
</feature>
<protein>
    <submittedName>
        <fullName evidence="10">Phosphatidylinositol-glycan biosynthesis class f protein-related</fullName>
    </submittedName>
</protein>
<evidence type="ECO:0000313" key="11">
    <source>
        <dbReference type="Proteomes" id="UP001146793"/>
    </source>
</evidence>
<comment type="subcellular location">
    <subcellularLocation>
        <location evidence="1">Endoplasmic reticulum membrane</location>
        <topology evidence="1">Multi-pass membrane protein</topology>
    </subcellularLocation>
</comment>
<reference evidence="10" key="1">
    <citation type="submission" date="2022-08" db="EMBL/GenBank/DDBJ databases">
        <title>Novel sulphate-reducing endosymbionts in the free-living metamonad Anaeramoeba.</title>
        <authorList>
            <person name="Jerlstrom-Hultqvist J."/>
            <person name="Cepicka I."/>
            <person name="Gallot-Lavallee L."/>
            <person name="Salas-Leiva D."/>
            <person name="Curtis B.A."/>
            <person name="Zahonova K."/>
            <person name="Pipaliya S."/>
            <person name="Dacks J."/>
            <person name="Roger A.J."/>
        </authorList>
    </citation>
    <scope>NUCLEOTIDE SEQUENCE</scope>
    <source>
        <strain evidence="10">Busselton2</strain>
    </source>
</reference>
<keyword evidence="5" id="KW-0256">Endoplasmic reticulum</keyword>
<organism evidence="10 11">
    <name type="scientific">Anaeramoeba flamelloides</name>
    <dbReference type="NCBI Taxonomy" id="1746091"/>
    <lineage>
        <taxon>Eukaryota</taxon>
        <taxon>Metamonada</taxon>
        <taxon>Anaeramoebidae</taxon>
        <taxon>Anaeramoeba</taxon>
    </lineage>
</organism>
<evidence type="ECO:0000256" key="7">
    <source>
        <dbReference type="ARBA" id="ARBA00023136"/>
    </source>
</evidence>
<feature type="transmembrane region" description="Helical" evidence="9">
    <location>
        <begin position="227"/>
        <end position="246"/>
    </location>
</feature>
<evidence type="ECO:0000256" key="1">
    <source>
        <dbReference type="ARBA" id="ARBA00004477"/>
    </source>
</evidence>
<keyword evidence="3" id="KW-0337">GPI-anchor biosynthesis</keyword>